<dbReference type="Proteomes" id="UP000712600">
    <property type="component" value="Unassembled WGS sequence"/>
</dbReference>
<dbReference type="InterPro" id="IPR044730">
    <property type="entry name" value="RNase_H-like_dom_plant"/>
</dbReference>
<dbReference type="EMBL" id="QGKX02001521">
    <property type="protein sequence ID" value="KAF3506247.1"/>
    <property type="molecule type" value="Genomic_DNA"/>
</dbReference>
<dbReference type="SUPFAM" id="SSF53098">
    <property type="entry name" value="Ribonuclease H-like"/>
    <property type="match status" value="1"/>
</dbReference>
<dbReference type="InterPro" id="IPR002156">
    <property type="entry name" value="RNaseH_domain"/>
</dbReference>
<protein>
    <recommendedName>
        <fullName evidence="1">RNase H type-1 domain-containing protein</fullName>
    </recommendedName>
</protein>
<sequence length="220" mass="24508">MIENAHHWRNLPPYGITGNAFPWFCWTIWTSRNQLIFDSKAPTAQETALKAILSQKEWEEAQANRLIQTPILTTRPNLAPNEATVFCNTNAAWRSDHKAPGLGWIFTNRNSQELHRASTPHQNVSSACMGEALAIREALIQAASLTNICIRTDSQVLVRAITMRRRSTELYGILSDIDSLAFSPSSPFSSCSFIFTPRACNGLADLLAKSCLFSLMGLRP</sequence>
<evidence type="ECO:0000259" key="1">
    <source>
        <dbReference type="Pfam" id="PF13456"/>
    </source>
</evidence>
<name>A0A8S9NYZ2_BRACR</name>
<dbReference type="GO" id="GO:0003676">
    <property type="term" value="F:nucleic acid binding"/>
    <property type="evidence" value="ECO:0007669"/>
    <property type="project" value="InterPro"/>
</dbReference>
<dbReference type="AlphaFoldDB" id="A0A8S9NYZ2"/>
<comment type="caution">
    <text evidence="2">The sequence shown here is derived from an EMBL/GenBank/DDBJ whole genome shotgun (WGS) entry which is preliminary data.</text>
</comment>
<evidence type="ECO:0000313" key="2">
    <source>
        <dbReference type="EMBL" id="KAF3506247.1"/>
    </source>
</evidence>
<dbReference type="InterPro" id="IPR012337">
    <property type="entry name" value="RNaseH-like_sf"/>
</dbReference>
<reference evidence="2" key="1">
    <citation type="submission" date="2019-12" db="EMBL/GenBank/DDBJ databases">
        <title>Genome sequencing and annotation of Brassica cretica.</title>
        <authorList>
            <person name="Studholme D.J."/>
            <person name="Sarris P."/>
        </authorList>
    </citation>
    <scope>NUCLEOTIDE SEQUENCE</scope>
    <source>
        <strain evidence="2">PFS-109/04</strain>
        <tissue evidence="2">Leaf</tissue>
    </source>
</reference>
<dbReference type="InterPro" id="IPR036397">
    <property type="entry name" value="RNaseH_sf"/>
</dbReference>
<dbReference type="GO" id="GO:0004523">
    <property type="term" value="F:RNA-DNA hybrid ribonuclease activity"/>
    <property type="evidence" value="ECO:0007669"/>
    <property type="project" value="InterPro"/>
</dbReference>
<proteinExistence type="predicted"/>
<gene>
    <name evidence="2" type="ORF">F2Q69_00001537</name>
</gene>
<accession>A0A8S9NYZ2</accession>
<dbReference type="InterPro" id="IPR052929">
    <property type="entry name" value="RNase_H-like_EbsB-rel"/>
</dbReference>
<dbReference type="PANTHER" id="PTHR47074:SF49">
    <property type="entry name" value="POLYNUCLEOTIDYL TRANSFERASE, RIBONUCLEASE H-LIKE SUPERFAMILY PROTEIN"/>
    <property type="match status" value="1"/>
</dbReference>
<evidence type="ECO:0000313" key="3">
    <source>
        <dbReference type="Proteomes" id="UP000712600"/>
    </source>
</evidence>
<feature type="domain" description="RNase H type-1" evidence="1">
    <location>
        <begin position="88"/>
        <end position="211"/>
    </location>
</feature>
<dbReference type="CDD" id="cd06222">
    <property type="entry name" value="RNase_H_like"/>
    <property type="match status" value="1"/>
</dbReference>
<dbReference type="PANTHER" id="PTHR47074">
    <property type="entry name" value="BNAC02G40300D PROTEIN"/>
    <property type="match status" value="1"/>
</dbReference>
<organism evidence="2 3">
    <name type="scientific">Brassica cretica</name>
    <name type="common">Mustard</name>
    <dbReference type="NCBI Taxonomy" id="69181"/>
    <lineage>
        <taxon>Eukaryota</taxon>
        <taxon>Viridiplantae</taxon>
        <taxon>Streptophyta</taxon>
        <taxon>Embryophyta</taxon>
        <taxon>Tracheophyta</taxon>
        <taxon>Spermatophyta</taxon>
        <taxon>Magnoliopsida</taxon>
        <taxon>eudicotyledons</taxon>
        <taxon>Gunneridae</taxon>
        <taxon>Pentapetalae</taxon>
        <taxon>rosids</taxon>
        <taxon>malvids</taxon>
        <taxon>Brassicales</taxon>
        <taxon>Brassicaceae</taxon>
        <taxon>Brassiceae</taxon>
        <taxon>Brassica</taxon>
    </lineage>
</organism>
<dbReference type="Gene3D" id="3.30.420.10">
    <property type="entry name" value="Ribonuclease H-like superfamily/Ribonuclease H"/>
    <property type="match status" value="1"/>
</dbReference>
<dbReference type="Pfam" id="PF13456">
    <property type="entry name" value="RVT_3"/>
    <property type="match status" value="1"/>
</dbReference>